<sequence length="247" mass="26403">MVQFAGSVLWSIVRYPLGYWGAVRDELYSTLKLIWLPMIAAVFCFGMFVGILSLTFLILIGANYLYGPVMLTTSMRDFSTWINAMVVAGVVGAAITADLGARRIREEIDALEVLGVDPIRSLVVPRVVATTIMTGLLSIISVTVAIVDSAAATNYMGHLPIGVYFSNVFNDVTPAAVIAFVVDAILTGFVIAVVCSYKGLYAKGGAIGVGRAVNQAVVISFVGIWILQFFYSAIVLGLFPAISSTAR</sequence>
<keyword evidence="1" id="KW-0472">Membrane</keyword>
<keyword evidence="1" id="KW-0812">Transmembrane</keyword>
<keyword evidence="1" id="KW-1133">Transmembrane helix</keyword>
<dbReference type="Pfam" id="PF02405">
    <property type="entry name" value="MlaE"/>
    <property type="match status" value="1"/>
</dbReference>
<reference evidence="2 3" key="1">
    <citation type="submission" date="2020-04" db="EMBL/GenBank/DDBJ databases">
        <title>Novel species.</title>
        <authorList>
            <person name="Teo W.F.A."/>
            <person name="Lipun K."/>
            <person name="Srisuk N."/>
            <person name="Duangmal K."/>
        </authorList>
    </citation>
    <scope>NUCLEOTIDE SEQUENCE [LARGE SCALE GENOMIC DNA]</scope>
    <source>
        <strain evidence="2 3">K13G38</strain>
    </source>
</reference>
<feature type="transmembrane region" description="Helical" evidence="1">
    <location>
        <begin position="127"/>
        <end position="152"/>
    </location>
</feature>
<protein>
    <submittedName>
        <fullName evidence="2">ABC transporter permease</fullName>
    </submittedName>
</protein>
<dbReference type="Proteomes" id="UP000715441">
    <property type="component" value="Unassembled WGS sequence"/>
</dbReference>
<gene>
    <name evidence="2" type="ORF">HFP15_09985</name>
</gene>
<organism evidence="2 3">
    <name type="scientific">Amycolatopsis acididurans</name>
    <dbReference type="NCBI Taxonomy" id="2724524"/>
    <lineage>
        <taxon>Bacteria</taxon>
        <taxon>Bacillati</taxon>
        <taxon>Actinomycetota</taxon>
        <taxon>Actinomycetes</taxon>
        <taxon>Pseudonocardiales</taxon>
        <taxon>Pseudonocardiaceae</taxon>
        <taxon>Amycolatopsis</taxon>
    </lineage>
</organism>
<dbReference type="PANTHER" id="PTHR30188">
    <property type="entry name" value="ABC TRANSPORTER PERMEASE PROTEIN-RELATED"/>
    <property type="match status" value="1"/>
</dbReference>
<feature type="transmembrane region" description="Helical" evidence="1">
    <location>
        <begin position="78"/>
        <end position="97"/>
    </location>
</feature>
<feature type="transmembrane region" description="Helical" evidence="1">
    <location>
        <begin position="216"/>
        <end position="242"/>
    </location>
</feature>
<dbReference type="PANTHER" id="PTHR30188:SF4">
    <property type="entry name" value="PROTEIN TRIGALACTOSYLDIACYLGLYCEROL 1, CHLOROPLASTIC"/>
    <property type="match status" value="1"/>
</dbReference>
<proteinExistence type="predicted"/>
<evidence type="ECO:0000313" key="3">
    <source>
        <dbReference type="Proteomes" id="UP000715441"/>
    </source>
</evidence>
<comment type="caution">
    <text evidence="2">The sequence shown here is derived from an EMBL/GenBank/DDBJ whole genome shotgun (WGS) entry which is preliminary data.</text>
</comment>
<dbReference type="InterPro" id="IPR030802">
    <property type="entry name" value="Permease_MalE"/>
</dbReference>
<evidence type="ECO:0000313" key="2">
    <source>
        <dbReference type="EMBL" id="NKQ53211.1"/>
    </source>
</evidence>
<accession>A0ABX1J0C5</accession>
<name>A0ABX1J0C5_9PSEU</name>
<feature type="transmembrane region" description="Helical" evidence="1">
    <location>
        <begin position="172"/>
        <end position="195"/>
    </location>
</feature>
<keyword evidence="3" id="KW-1185">Reference proteome</keyword>
<dbReference type="EMBL" id="JAAXLS010000004">
    <property type="protein sequence ID" value="NKQ53211.1"/>
    <property type="molecule type" value="Genomic_DNA"/>
</dbReference>
<evidence type="ECO:0000256" key="1">
    <source>
        <dbReference type="SAM" id="Phobius"/>
    </source>
</evidence>
<feature type="transmembrane region" description="Helical" evidence="1">
    <location>
        <begin position="33"/>
        <end position="66"/>
    </location>
</feature>